<evidence type="ECO:0000313" key="8">
    <source>
        <dbReference type="EMBL" id="SJM54699.1"/>
    </source>
</evidence>
<gene>
    <name evidence="8" type="ORF">CZ674_04280</name>
</gene>
<keyword evidence="9" id="KW-1185">Reference proteome</keyword>
<feature type="binding site" evidence="6">
    <location>
        <position position="67"/>
    </location>
    <ligand>
        <name>Mg(2+)</name>
        <dbReference type="ChEBI" id="CHEBI:18420"/>
        <label>1</label>
        <note>catalytic</note>
    </ligand>
</feature>
<comment type="cofactor">
    <cofactor evidence="2 6 7">
        <name>Mg(2+)</name>
        <dbReference type="ChEBI" id="CHEBI:18420"/>
    </cofactor>
</comment>
<dbReference type="PROSITE" id="PS00629">
    <property type="entry name" value="IMP_1"/>
    <property type="match status" value="1"/>
</dbReference>
<evidence type="ECO:0000256" key="6">
    <source>
        <dbReference type="PIRSR" id="PIRSR600760-2"/>
    </source>
</evidence>
<dbReference type="Pfam" id="PF00459">
    <property type="entry name" value="Inositol_P"/>
    <property type="match status" value="1"/>
</dbReference>
<dbReference type="PRINTS" id="PR00377">
    <property type="entry name" value="IMPHPHTASES"/>
</dbReference>
<evidence type="ECO:0000313" key="9">
    <source>
        <dbReference type="Proteomes" id="UP000195787"/>
    </source>
</evidence>
<keyword evidence="5 6" id="KW-0460">Magnesium</keyword>
<feature type="binding site" evidence="6">
    <location>
        <position position="86"/>
    </location>
    <ligand>
        <name>Mg(2+)</name>
        <dbReference type="ChEBI" id="CHEBI:18420"/>
        <label>1</label>
        <note>catalytic</note>
    </ligand>
</feature>
<dbReference type="GO" id="GO:0007165">
    <property type="term" value="P:signal transduction"/>
    <property type="evidence" value="ECO:0007669"/>
    <property type="project" value="TreeGrafter"/>
</dbReference>
<dbReference type="PANTHER" id="PTHR20854">
    <property type="entry name" value="INOSITOL MONOPHOSPHATASE"/>
    <property type="match status" value="1"/>
</dbReference>
<evidence type="ECO:0000256" key="7">
    <source>
        <dbReference type="RuleBase" id="RU364068"/>
    </source>
</evidence>
<evidence type="ECO:0000256" key="1">
    <source>
        <dbReference type="ARBA" id="ARBA00001033"/>
    </source>
</evidence>
<dbReference type="OrthoDB" id="9772456at2"/>
<dbReference type="Gene3D" id="3.40.190.80">
    <property type="match status" value="1"/>
</dbReference>
<accession>A0A1R4FFP1</accession>
<comment type="similarity">
    <text evidence="7">Belongs to the inositol monophosphatase superfamily.</text>
</comment>
<dbReference type="GO" id="GO:0046872">
    <property type="term" value="F:metal ion binding"/>
    <property type="evidence" value="ECO:0007669"/>
    <property type="project" value="UniProtKB-KW"/>
</dbReference>
<protein>
    <recommendedName>
        <fullName evidence="7">Inositol-1-monophosphatase</fullName>
        <ecNumber evidence="7">3.1.3.25</ecNumber>
    </recommendedName>
</protein>
<organism evidence="8 9">
    <name type="scientific">Agrococcus casei LMG 22410</name>
    <dbReference type="NCBI Taxonomy" id="1255656"/>
    <lineage>
        <taxon>Bacteria</taxon>
        <taxon>Bacillati</taxon>
        <taxon>Actinomycetota</taxon>
        <taxon>Actinomycetes</taxon>
        <taxon>Micrococcales</taxon>
        <taxon>Microbacteriaceae</taxon>
        <taxon>Agrococcus</taxon>
    </lineage>
</organism>
<proteinExistence type="inferred from homology"/>
<reference evidence="8 9" key="1">
    <citation type="submission" date="2017-02" db="EMBL/GenBank/DDBJ databases">
        <authorList>
            <person name="Peterson S.W."/>
        </authorList>
    </citation>
    <scope>NUCLEOTIDE SEQUENCE [LARGE SCALE GENOMIC DNA]</scope>
    <source>
        <strain evidence="8 9">LMG 22410</strain>
    </source>
</reference>
<dbReference type="GeneID" id="303172421"/>
<dbReference type="Gene3D" id="3.30.540.10">
    <property type="entry name" value="Fructose-1,6-Bisphosphatase, subunit A, domain 1"/>
    <property type="match status" value="1"/>
</dbReference>
<name>A0A1R4FFP1_9MICO</name>
<comment type="catalytic activity">
    <reaction evidence="1 7">
        <text>a myo-inositol phosphate + H2O = myo-inositol + phosphate</text>
        <dbReference type="Rhea" id="RHEA:24056"/>
        <dbReference type="ChEBI" id="CHEBI:15377"/>
        <dbReference type="ChEBI" id="CHEBI:17268"/>
        <dbReference type="ChEBI" id="CHEBI:43474"/>
        <dbReference type="ChEBI" id="CHEBI:84139"/>
        <dbReference type="EC" id="3.1.3.25"/>
    </reaction>
</comment>
<dbReference type="InterPro" id="IPR000760">
    <property type="entry name" value="Inositol_monophosphatase-like"/>
</dbReference>
<feature type="binding site" evidence="6">
    <location>
        <position position="221"/>
    </location>
    <ligand>
        <name>Mg(2+)</name>
        <dbReference type="ChEBI" id="CHEBI:18420"/>
        <label>1</label>
        <note>catalytic</note>
    </ligand>
</feature>
<dbReference type="AlphaFoldDB" id="A0A1R4FFP1"/>
<sequence>MHDLLELARTTAVEASDLARTRRAEGVEIADRKSSITDVVTAADREVEQLVLERIRATRPDDGILGEEGTSIEGTSGVTWVVDPIDGTVNYLYGVGEYAVSIAAVEGPTSLSELRPSNWTGLAGVIAAPVSGRVFEAARGAGATVNGSGLAPSAPASLEEALVATGFGYDDQRRRKQGEVVAKLLPRVRDVRRMGAAAIDIASCAAGQVDAYYERGVRPWDVAAGLLIAEEAGCTTFVSTDATDLFVAMAPPSIAEDFLAMLRELRADES</sequence>
<keyword evidence="4 7" id="KW-0378">Hydrolase</keyword>
<evidence type="ECO:0000256" key="2">
    <source>
        <dbReference type="ARBA" id="ARBA00001946"/>
    </source>
</evidence>
<keyword evidence="3 6" id="KW-0479">Metal-binding</keyword>
<dbReference type="Proteomes" id="UP000195787">
    <property type="component" value="Unassembled WGS sequence"/>
</dbReference>
<dbReference type="GO" id="GO:0006020">
    <property type="term" value="P:inositol metabolic process"/>
    <property type="evidence" value="ECO:0007669"/>
    <property type="project" value="TreeGrafter"/>
</dbReference>
<evidence type="ECO:0000256" key="3">
    <source>
        <dbReference type="ARBA" id="ARBA00022723"/>
    </source>
</evidence>
<dbReference type="SUPFAM" id="SSF56655">
    <property type="entry name" value="Carbohydrate phosphatase"/>
    <property type="match status" value="1"/>
</dbReference>
<dbReference type="EMBL" id="FUHU01000021">
    <property type="protein sequence ID" value="SJM54699.1"/>
    <property type="molecule type" value="Genomic_DNA"/>
</dbReference>
<dbReference type="RefSeq" id="WP_086991313.1">
    <property type="nucleotide sequence ID" value="NZ_FUHU01000021.1"/>
</dbReference>
<dbReference type="GO" id="GO:0008934">
    <property type="term" value="F:inositol monophosphate 1-phosphatase activity"/>
    <property type="evidence" value="ECO:0007669"/>
    <property type="project" value="InterPro"/>
</dbReference>
<dbReference type="CDD" id="cd01639">
    <property type="entry name" value="IMPase"/>
    <property type="match status" value="1"/>
</dbReference>
<dbReference type="InterPro" id="IPR020583">
    <property type="entry name" value="Inositol_monoP_metal-BS"/>
</dbReference>
<dbReference type="PANTHER" id="PTHR20854:SF4">
    <property type="entry name" value="INOSITOL-1-MONOPHOSPHATASE-RELATED"/>
    <property type="match status" value="1"/>
</dbReference>
<evidence type="ECO:0000256" key="4">
    <source>
        <dbReference type="ARBA" id="ARBA00022801"/>
    </source>
</evidence>
<dbReference type="InterPro" id="IPR033942">
    <property type="entry name" value="IMPase"/>
</dbReference>
<dbReference type="EC" id="3.1.3.25" evidence="7"/>
<feature type="binding site" evidence="6">
    <location>
        <position position="83"/>
    </location>
    <ligand>
        <name>Mg(2+)</name>
        <dbReference type="ChEBI" id="CHEBI:18420"/>
        <label>1</label>
        <note>catalytic</note>
    </ligand>
</feature>
<feature type="binding site" evidence="6">
    <location>
        <position position="85"/>
    </location>
    <ligand>
        <name>Mg(2+)</name>
        <dbReference type="ChEBI" id="CHEBI:18420"/>
        <label>1</label>
        <note>catalytic</note>
    </ligand>
</feature>
<evidence type="ECO:0000256" key="5">
    <source>
        <dbReference type="ARBA" id="ARBA00022842"/>
    </source>
</evidence>